<dbReference type="Proteomes" id="UP000324354">
    <property type="component" value="Chromosome"/>
</dbReference>
<dbReference type="NCBIfam" id="NF004172">
    <property type="entry name" value="PRK05640.1"/>
    <property type="match status" value="1"/>
</dbReference>
<dbReference type="Pfam" id="PF13244">
    <property type="entry name" value="MbhD"/>
    <property type="match status" value="1"/>
</dbReference>
<evidence type="ECO:0000259" key="7">
    <source>
        <dbReference type="Pfam" id="PF13244"/>
    </source>
</evidence>
<dbReference type="EMBL" id="CP023154">
    <property type="protein sequence ID" value="QEK78805.1"/>
    <property type="molecule type" value="Genomic_DNA"/>
</dbReference>
<organism evidence="8 9">
    <name type="scientific">Pyrococcus furiosus (strain ATCC 43587 / DSM 3638 / JCM 8422 / Vc1)</name>
    <dbReference type="NCBI Taxonomy" id="186497"/>
    <lineage>
        <taxon>Archaea</taxon>
        <taxon>Methanobacteriati</taxon>
        <taxon>Methanobacteriota</taxon>
        <taxon>Thermococci</taxon>
        <taxon>Thermococcales</taxon>
        <taxon>Thermococcaceae</taxon>
        <taxon>Pyrococcus</taxon>
    </lineage>
</organism>
<dbReference type="RefSeq" id="WP_011012290.1">
    <property type="nucleotide sequence ID" value="NC_003413.1"/>
</dbReference>
<gene>
    <name evidence="8" type="ORF">PFDSM3638_05765</name>
</gene>
<dbReference type="InterPro" id="IPR025383">
    <property type="entry name" value="MrpA_C/MbhD"/>
</dbReference>
<protein>
    <submittedName>
        <fullName evidence="8">Cation:proton antiporter</fullName>
    </submittedName>
</protein>
<keyword evidence="4 6" id="KW-1133">Transmembrane helix</keyword>
<reference evidence="8 9" key="1">
    <citation type="submission" date="2017-08" db="EMBL/GenBank/DDBJ databases">
        <title>Resequencing and Reannotation of the genome of Pyrococcus furiosus type strain DSM3638.</title>
        <authorList>
            <person name="Reichelt R.M."/>
            <person name="Bunk B."/>
        </authorList>
    </citation>
    <scope>NUCLEOTIDE SEQUENCE [LARGE SCALE GENOMIC DNA]</scope>
    <source>
        <strain evidence="8 9">DSM 3638</strain>
    </source>
</reference>
<dbReference type="OrthoDB" id="371891at2157"/>
<evidence type="ECO:0000256" key="5">
    <source>
        <dbReference type="ARBA" id="ARBA00023136"/>
    </source>
</evidence>
<dbReference type="AlphaFoldDB" id="A0A5C0XQI4"/>
<comment type="subcellular location">
    <subcellularLocation>
        <location evidence="1">Cell membrane</location>
        <topology evidence="1">Multi-pass membrane protein</topology>
    </subcellularLocation>
</comment>
<keyword evidence="2" id="KW-1003">Cell membrane</keyword>
<keyword evidence="5 6" id="KW-0472">Membrane</keyword>
<proteinExistence type="predicted"/>
<evidence type="ECO:0000256" key="4">
    <source>
        <dbReference type="ARBA" id="ARBA00022989"/>
    </source>
</evidence>
<feature type="transmembrane region" description="Helical" evidence="6">
    <location>
        <begin position="130"/>
        <end position="151"/>
    </location>
</feature>
<evidence type="ECO:0000256" key="6">
    <source>
        <dbReference type="SAM" id="Phobius"/>
    </source>
</evidence>
<dbReference type="GeneID" id="13301755"/>
<feature type="transmembrane region" description="Helical" evidence="6">
    <location>
        <begin position="54"/>
        <end position="71"/>
    </location>
</feature>
<dbReference type="GO" id="GO:0005886">
    <property type="term" value="C:plasma membrane"/>
    <property type="evidence" value="ECO:0007669"/>
    <property type="project" value="UniProtKB-SubCell"/>
</dbReference>
<keyword evidence="3 6" id="KW-0812">Transmembrane</keyword>
<accession>A0A5C0XQI4</accession>
<evidence type="ECO:0000313" key="9">
    <source>
        <dbReference type="Proteomes" id="UP000324354"/>
    </source>
</evidence>
<feature type="transmembrane region" description="Helical" evidence="6">
    <location>
        <begin position="31"/>
        <end position="48"/>
    </location>
</feature>
<evidence type="ECO:0000256" key="1">
    <source>
        <dbReference type="ARBA" id="ARBA00004651"/>
    </source>
</evidence>
<feature type="domain" description="MrpA C-terminal/MbhD" evidence="7">
    <location>
        <begin position="13"/>
        <end position="76"/>
    </location>
</feature>
<sequence length="155" mass="16892">MDGTILEIITGIIAVTLALITVLHKKFLASLISYSLASLLLALLAMTFRAPDVALSLIVVGALVIGLFIFAHEETREEIKIDLKPGIAVIPLLLLLLKTRITPNSLTYEAYLSVWNLGNLVTEILAGWRFYDSVGEALILFSAAVGFSIVVRRVK</sequence>
<feature type="transmembrane region" description="Helical" evidence="6">
    <location>
        <begin position="83"/>
        <end position="101"/>
    </location>
</feature>
<feature type="transmembrane region" description="Helical" evidence="6">
    <location>
        <begin position="6"/>
        <end position="24"/>
    </location>
</feature>
<evidence type="ECO:0000256" key="2">
    <source>
        <dbReference type="ARBA" id="ARBA00022475"/>
    </source>
</evidence>
<dbReference type="GeneID" id="41712959"/>
<evidence type="ECO:0000256" key="3">
    <source>
        <dbReference type="ARBA" id="ARBA00022692"/>
    </source>
</evidence>
<evidence type="ECO:0000313" key="8">
    <source>
        <dbReference type="EMBL" id="QEK78805.1"/>
    </source>
</evidence>
<name>A0A5C0XQI4_PYRFU</name>